<dbReference type="SUPFAM" id="SSF141130">
    <property type="entry name" value="Acetamidase/Formamidase-like"/>
    <property type="match status" value="1"/>
</dbReference>
<name>A0ABP1RPU7_9HEXA</name>
<accession>A0ABP1RPU7</accession>
<proteinExistence type="predicted"/>
<evidence type="ECO:0008006" key="3">
    <source>
        <dbReference type="Google" id="ProtNLM"/>
    </source>
</evidence>
<dbReference type="Pfam" id="PF03069">
    <property type="entry name" value="FmdA_AmdA"/>
    <property type="match status" value="1"/>
</dbReference>
<protein>
    <recommendedName>
        <fullName evidence="3">Formamidase</fullName>
    </recommendedName>
</protein>
<evidence type="ECO:0000313" key="1">
    <source>
        <dbReference type="EMBL" id="CAL8132489.1"/>
    </source>
</evidence>
<dbReference type="PANTHER" id="PTHR31891">
    <property type="entry name" value="FORMAMIDASE C869.04-RELATED"/>
    <property type="match status" value="1"/>
</dbReference>
<dbReference type="InterPro" id="IPR054833">
    <property type="entry name" value="FormamaseFmdA"/>
</dbReference>
<sequence>MSGIIAAVGDSTVVSSTKNPSGNRTYHLPNQVNHRHSLSYLGWYHQNQTSVHPGEVFRVECVDWTGGQIENNDSAEDVLNVDLTQVHYLSGPIQVEGAEPGDYLEVEILEIQPLQGHEWGYTGIFDVKNGGSFLFDYFPRAAKVIWDFEGIYASSRHIPGVRFAGLIHPGILGTAPSQELLNKWNHREADLLGTDPDRVPPLAYLPDHKGSFLGALENNPGVARRIAAEAARSVPPREHGGNCDIKNLSRGSRVWLPVYVPGAKLSVGDLHFSQGDGEISFCGGIEMAGAITLKTKLIKGGMALHGNLRNPIFMPGPVEPRFSKYISFQGISVDEHGVQHHLDATLSYKQAVLNCIDYFKRFGYTGEQIYLLLSSCPCEGRVNAIVDVPNACCSISIPTEIFDFDVTPKNGGHLVKITTNCPVQAIPAKL</sequence>
<dbReference type="InterPro" id="IPR004304">
    <property type="entry name" value="FmdA_AmdA"/>
</dbReference>
<dbReference type="Gene3D" id="2.60.120.580">
    <property type="entry name" value="Acetamidase/Formamidase-like domains"/>
    <property type="match status" value="1"/>
</dbReference>
<gene>
    <name evidence="1" type="ORF">ODALV1_LOCUS24631</name>
</gene>
<dbReference type="PANTHER" id="PTHR31891:SF1">
    <property type="entry name" value="FORMAMIDASE C869.04-RELATED"/>
    <property type="match status" value="1"/>
</dbReference>
<comment type="caution">
    <text evidence="1">The sequence shown here is derived from an EMBL/GenBank/DDBJ whole genome shotgun (WGS) entry which is preliminary data.</text>
</comment>
<keyword evidence="2" id="KW-1185">Reference proteome</keyword>
<dbReference type="NCBIfam" id="NF045496">
    <property type="entry name" value="FormamaseFmdA"/>
    <property type="match status" value="1"/>
</dbReference>
<dbReference type="EMBL" id="CAXLJM020000092">
    <property type="protein sequence ID" value="CAL8132489.1"/>
    <property type="molecule type" value="Genomic_DNA"/>
</dbReference>
<evidence type="ECO:0000313" key="2">
    <source>
        <dbReference type="Proteomes" id="UP001642540"/>
    </source>
</evidence>
<dbReference type="Proteomes" id="UP001642540">
    <property type="component" value="Unassembled WGS sequence"/>
</dbReference>
<reference evidence="1 2" key="1">
    <citation type="submission" date="2024-08" db="EMBL/GenBank/DDBJ databases">
        <authorList>
            <person name="Cucini C."/>
            <person name="Frati F."/>
        </authorList>
    </citation>
    <scope>NUCLEOTIDE SEQUENCE [LARGE SCALE GENOMIC DNA]</scope>
</reference>
<organism evidence="1 2">
    <name type="scientific">Orchesella dallaii</name>
    <dbReference type="NCBI Taxonomy" id="48710"/>
    <lineage>
        <taxon>Eukaryota</taxon>
        <taxon>Metazoa</taxon>
        <taxon>Ecdysozoa</taxon>
        <taxon>Arthropoda</taxon>
        <taxon>Hexapoda</taxon>
        <taxon>Collembola</taxon>
        <taxon>Entomobryomorpha</taxon>
        <taxon>Entomobryoidea</taxon>
        <taxon>Orchesellidae</taxon>
        <taxon>Orchesellinae</taxon>
        <taxon>Orchesella</taxon>
    </lineage>
</organism>